<name>A0A485LKQ6_9STRA</name>
<dbReference type="PANTHER" id="PTHR46586:SF3">
    <property type="entry name" value="ANKYRIN REPEAT-CONTAINING PROTEIN"/>
    <property type="match status" value="1"/>
</dbReference>
<feature type="region of interest" description="Disordered" evidence="1">
    <location>
        <begin position="468"/>
        <end position="516"/>
    </location>
</feature>
<dbReference type="EMBL" id="VJMH01007140">
    <property type="protein sequence ID" value="KAF0685432.1"/>
    <property type="molecule type" value="Genomic_DNA"/>
</dbReference>
<sequence>MQMYHQVLATPDLLRLILQFQDGYTQDMVVFTTLVHSSSKSGPSRRDTAKTLTPWLAQYELTTRLPVALDLFPNLRQAILEFASLEGRVDVLDVVHIHYLPAGLTKIPASHLEEPASSNGHLHVLEYLHSIGCERKHWHQCTTLAINGGHMPVLEYLHDTYAFKTWFNEAMLTKAFRTNKLAVFAFLYKAWMSTTPKNNDDERRQQEHKYLDLVVTKASLDATWMTILKVMVPAMQIHNNDAVVKVFMTNRRSHVMVECLDASFHVPLRDIVVSTRPDEEQLRRLFDTFPWLREPGPAQDDAWRRYFVDAIHMINLPIMQWLVQHPALDRRVAQEVLENDQRGLEFAVYAGNLEMINLYAAFGVPISDVLVQKALNMEWTKVHLVKYLVHDPTAILDGWYAWLVARYGGRVAVMGHLIQHAMQSKVLFDEFPALYKAWQDEADENDKEPVQASFAIVDTWSRPVKVCKGTPSKRKTNDLPVNENKDPIVATTTRKDKPKRKTRFTRPQPASALSTMPQVAQFSSSAFLPKNLEGGSLDRDKTLEQSCEQLAKLALV</sequence>
<evidence type="ECO:0000313" key="4">
    <source>
        <dbReference type="Proteomes" id="UP000332933"/>
    </source>
</evidence>
<evidence type="ECO:0000313" key="3">
    <source>
        <dbReference type="EMBL" id="VFT99352.1"/>
    </source>
</evidence>
<dbReference type="EMBL" id="CAADRA010007166">
    <property type="protein sequence ID" value="VFT99352.1"/>
    <property type="molecule type" value="Genomic_DNA"/>
</dbReference>
<reference evidence="3 4" key="1">
    <citation type="submission" date="2019-03" db="EMBL/GenBank/DDBJ databases">
        <authorList>
            <person name="Gaulin E."/>
            <person name="Dumas B."/>
        </authorList>
    </citation>
    <scope>NUCLEOTIDE SEQUENCE [LARGE SCALE GENOMIC DNA]</scope>
    <source>
        <strain evidence="3">CBS 568.67</strain>
    </source>
</reference>
<organism evidence="3 4">
    <name type="scientific">Aphanomyces stellatus</name>
    <dbReference type="NCBI Taxonomy" id="120398"/>
    <lineage>
        <taxon>Eukaryota</taxon>
        <taxon>Sar</taxon>
        <taxon>Stramenopiles</taxon>
        <taxon>Oomycota</taxon>
        <taxon>Saprolegniomycetes</taxon>
        <taxon>Saprolegniales</taxon>
        <taxon>Verrucalvaceae</taxon>
        <taxon>Aphanomyces</taxon>
    </lineage>
</organism>
<accession>A0A485LKQ6</accession>
<dbReference type="Proteomes" id="UP000332933">
    <property type="component" value="Unassembled WGS sequence"/>
</dbReference>
<dbReference type="PANTHER" id="PTHR46586">
    <property type="entry name" value="ANKYRIN REPEAT-CONTAINING PROTEIN"/>
    <property type="match status" value="1"/>
</dbReference>
<gene>
    <name evidence="3" type="primary">Aste57867_22698</name>
    <name evidence="2" type="ORF">As57867_022628</name>
    <name evidence="3" type="ORF">ASTE57867_22698</name>
</gene>
<evidence type="ECO:0000256" key="1">
    <source>
        <dbReference type="SAM" id="MobiDB-lite"/>
    </source>
</evidence>
<dbReference type="InterPro" id="IPR052050">
    <property type="entry name" value="SecEffector_AnkRepeat"/>
</dbReference>
<keyword evidence="4" id="KW-1185">Reference proteome</keyword>
<dbReference type="AlphaFoldDB" id="A0A485LKQ6"/>
<protein>
    <submittedName>
        <fullName evidence="3">Aste57867_22698 protein</fullName>
    </submittedName>
</protein>
<dbReference type="OrthoDB" id="88342at2759"/>
<proteinExistence type="predicted"/>
<reference evidence="2" key="2">
    <citation type="submission" date="2019-06" db="EMBL/GenBank/DDBJ databases">
        <title>Genomics analysis of Aphanomyces spp. identifies a new class of oomycete effector associated with host adaptation.</title>
        <authorList>
            <person name="Gaulin E."/>
        </authorList>
    </citation>
    <scope>NUCLEOTIDE SEQUENCE</scope>
    <source>
        <strain evidence="2">CBS 578.67</strain>
    </source>
</reference>
<evidence type="ECO:0000313" key="2">
    <source>
        <dbReference type="EMBL" id="KAF0685432.1"/>
    </source>
</evidence>